<dbReference type="PANTHER" id="PTHR33546:SF1">
    <property type="entry name" value="LARGE, MULTIFUNCTIONAL SECRETED PROTEIN"/>
    <property type="match status" value="1"/>
</dbReference>
<evidence type="ECO:0000313" key="6">
    <source>
        <dbReference type="EMBL" id="QEF96066.1"/>
    </source>
</evidence>
<dbReference type="InterPro" id="IPR055557">
    <property type="entry name" value="DUF7133"/>
</dbReference>
<dbReference type="Gene3D" id="1.25.10.10">
    <property type="entry name" value="Leucine-rich Repeat Variant"/>
    <property type="match status" value="2"/>
</dbReference>
<dbReference type="InterPro" id="IPR011042">
    <property type="entry name" value="6-blade_b-propeller_TolB-like"/>
</dbReference>
<dbReference type="Gene3D" id="2.120.10.30">
    <property type="entry name" value="TolB, C-terminal domain"/>
    <property type="match status" value="1"/>
</dbReference>
<keyword evidence="7" id="KW-1185">Reference proteome</keyword>
<dbReference type="GO" id="GO:0046872">
    <property type="term" value="F:metal ion binding"/>
    <property type="evidence" value="ECO:0007669"/>
    <property type="project" value="UniProtKB-KW"/>
</dbReference>
<dbReference type="InterPro" id="IPR036514">
    <property type="entry name" value="SGNH_hydro_sf"/>
</dbReference>
<dbReference type="SUPFAM" id="SSF52266">
    <property type="entry name" value="SGNH hydrolase"/>
    <property type="match status" value="1"/>
</dbReference>
<dbReference type="PROSITE" id="PS51007">
    <property type="entry name" value="CYTC"/>
    <property type="match status" value="1"/>
</dbReference>
<dbReference type="InterPro" id="IPR013830">
    <property type="entry name" value="SGNH_hydro"/>
</dbReference>
<organism evidence="6 7">
    <name type="scientific">Stieleria maiorica</name>
    <dbReference type="NCBI Taxonomy" id="2795974"/>
    <lineage>
        <taxon>Bacteria</taxon>
        <taxon>Pseudomonadati</taxon>
        <taxon>Planctomycetota</taxon>
        <taxon>Planctomycetia</taxon>
        <taxon>Pirellulales</taxon>
        <taxon>Pirellulaceae</taxon>
        <taxon>Stieleria</taxon>
    </lineage>
</organism>
<dbReference type="InterPro" id="IPR036909">
    <property type="entry name" value="Cyt_c-like_dom_sf"/>
</dbReference>
<dbReference type="GO" id="GO:0009055">
    <property type="term" value="F:electron transfer activity"/>
    <property type="evidence" value="ECO:0007669"/>
    <property type="project" value="InterPro"/>
</dbReference>
<dbReference type="SUPFAM" id="SSF46626">
    <property type="entry name" value="Cytochrome c"/>
    <property type="match status" value="1"/>
</dbReference>
<dbReference type="InterPro" id="IPR011041">
    <property type="entry name" value="Quinoprot_gluc/sorb_DH_b-prop"/>
</dbReference>
<evidence type="ECO:0000256" key="4">
    <source>
        <dbReference type="PROSITE-ProRule" id="PRU00433"/>
    </source>
</evidence>
<dbReference type="Gene3D" id="3.40.50.1110">
    <property type="entry name" value="SGNH hydrolase"/>
    <property type="match status" value="1"/>
</dbReference>
<evidence type="ECO:0000256" key="1">
    <source>
        <dbReference type="ARBA" id="ARBA00022617"/>
    </source>
</evidence>
<dbReference type="InterPro" id="IPR013427">
    <property type="entry name" value="Haem-bd_dom_put"/>
</dbReference>
<sequence length="1446" mass="157447">MISSGPRLLSLSAPLFQILFLSLAVIMAGTTARAADPLQLRDGDRVVLIGDGLIEQEQYFGWIELMMTTAFPDADVTYRNLGWNGDTPAGDSREGLSLVQAGHEPAGEGWRQLEKQLELTRPTVAVVGYGMANALETSTNTTDAAKVQSIVKFTEDLQRLADRIKQINPDCRFVFLSPISPVGPSVLTPEMVKAYGELIAQVCDKTGGHFVDLTRVADSTNERKDPVHLNGEGYKAAAVAIGASLGIDRGAWKDSPQTESLRRVILEKNRLWFHRSRPANMAYVFGFRKHEQGQNAVEIPQFDPLIEQEEAKIASLRQLNADDARDAATRLESKYAEFTPQPTPDFVVADGLEVSLWAENPMLNKPIHMNFDPQGRLWIASSEAYPMIEVGQAMPDKVLVLEDSNHDGTADKSTVFADGLLIPTGIAPGDGGVYVAQSTDLLFLEDTDGDGKSDRRERVLSGFGTEDTHHNLHTLLFGPDGRLYMNQSVYTRTDAETPHGVVRLKAGGGFRFDTKHRRMDVFFRGLWNPWGHQFDALGHSFMTDGAGFAGIAYVFPGARFNPTPGTRQQLDLISPGNYPKFCGGEIVYGESFPADWQGSLVTCDFRANRVTRFSLSQTDSGFVTTQEADLIRTTASTFRPIDIKQGPDGALYIADWSNPIINHGEVDFRDPRRDRWHGRIWRVTAKDRPLHKPVDLTVQKTETLIDHLYSGDRYLADQSRRVLIERGDHTATKLDRVWSSAKAPADRLAAARLSAAVGMPNSAWLQALLDDSAGDVRAAATRILADWSDPTDPTASIQREQALAWFADRIADQHPRARLEAIRGLAKLGGVDAIRLSLRALDQPTDRFLQHALFLNVDENTDALIKDLRDPVWSTAENQKQLEFVLTSVQPAQATEFLAGYLANNGLPRDGSGPWIGLIAKAGSGKELAILYQHAIGGKLDPAATAEALTALQNAKRLRRLAPKPNGQPAEDLKPLLSSSDSAVQAAAIELCGVWQLRKLIPTLTELAADEQLDPSTRIKAVSALRSCGGDAATRALLSLLSDEATFEFKASLVAALAGTDGAQAVRPFYDTLAGVEDEASALALWRAMLSAKDGEALLVGSLPADGVSEVAARAGVRAAREGGRNAQALVDALMPMSGLTMTADKWTPERSAELRSLVAAKGDPARGEMIYRRSSLQCASCHAIGGVGGKVGPDMTSLGASAPVDYIIESMFDPNAKIKENYHAVTVLTEEGQVYSGIESGSTDEEMVLRDATNKLVRIPEAEILQVKPGKSLMPAGLLDRVSQQDQLDLIRFLTMLGKPGEYDASRQTVARVLEVFAGSHRIEQEGNQGIVSGERTEGWKPLQARVSGKIEKATLEAMTAQPRHTSLVNIYLRTQVEVGSDTAAEFSIDNIDRANVWVDGQAAGTIDDPIKLSPGKHTVLFQIDGRGLPESITIRSEQVTFISE</sequence>
<dbReference type="InterPro" id="IPR009056">
    <property type="entry name" value="Cyt_c-like_dom"/>
</dbReference>
<dbReference type="SUPFAM" id="SSF48371">
    <property type="entry name" value="ARM repeat"/>
    <property type="match status" value="1"/>
</dbReference>
<protein>
    <recommendedName>
        <fullName evidence="5">Cytochrome c domain-containing protein</fullName>
    </recommendedName>
</protein>
<dbReference type="Gene3D" id="1.10.760.10">
    <property type="entry name" value="Cytochrome c-like domain"/>
    <property type="match status" value="1"/>
</dbReference>
<evidence type="ECO:0000256" key="3">
    <source>
        <dbReference type="ARBA" id="ARBA00023004"/>
    </source>
</evidence>
<evidence type="ECO:0000313" key="7">
    <source>
        <dbReference type="Proteomes" id="UP000321353"/>
    </source>
</evidence>
<dbReference type="GO" id="GO:0020037">
    <property type="term" value="F:heme binding"/>
    <property type="evidence" value="ECO:0007669"/>
    <property type="project" value="InterPro"/>
</dbReference>
<dbReference type="InterPro" id="IPR016024">
    <property type="entry name" value="ARM-type_fold"/>
</dbReference>
<dbReference type="EMBL" id="CP036264">
    <property type="protein sequence ID" value="QEF96066.1"/>
    <property type="molecule type" value="Genomic_DNA"/>
</dbReference>
<dbReference type="SUPFAM" id="SSF50952">
    <property type="entry name" value="Soluble quinoprotein glucose dehydrogenase"/>
    <property type="match status" value="1"/>
</dbReference>
<proteinExistence type="predicted"/>
<keyword evidence="1 4" id="KW-0349">Heme</keyword>
<accession>A0A5B9M7F1</accession>
<dbReference type="Pfam" id="PF13472">
    <property type="entry name" value="Lipase_GDSL_2"/>
    <property type="match status" value="1"/>
</dbReference>
<keyword evidence="2 4" id="KW-0479">Metal-binding</keyword>
<reference evidence="6 7" key="1">
    <citation type="submission" date="2019-02" db="EMBL/GenBank/DDBJ databases">
        <title>Planctomycetal bacteria perform biofilm scaping via a novel small molecule.</title>
        <authorList>
            <person name="Jeske O."/>
            <person name="Boedeker C."/>
            <person name="Wiegand S."/>
            <person name="Breitling P."/>
            <person name="Kallscheuer N."/>
            <person name="Jogler M."/>
            <person name="Rohde M."/>
            <person name="Petersen J."/>
            <person name="Medema M.H."/>
            <person name="Surup F."/>
            <person name="Jogler C."/>
        </authorList>
    </citation>
    <scope>NUCLEOTIDE SEQUENCE [LARGE SCALE GENOMIC DNA]</scope>
    <source>
        <strain evidence="6 7">Mal15</strain>
    </source>
</reference>
<evidence type="ECO:0000256" key="2">
    <source>
        <dbReference type="ARBA" id="ARBA00022723"/>
    </source>
</evidence>
<dbReference type="NCBIfam" id="TIGR02603">
    <property type="entry name" value="CxxCH_TIGR02603"/>
    <property type="match status" value="1"/>
</dbReference>
<dbReference type="InterPro" id="IPR013428">
    <property type="entry name" value="Membrane-bound_put_N"/>
</dbReference>
<dbReference type="GO" id="GO:0016788">
    <property type="term" value="F:hydrolase activity, acting on ester bonds"/>
    <property type="evidence" value="ECO:0007669"/>
    <property type="project" value="UniProtKB-ARBA"/>
</dbReference>
<feature type="domain" description="Cytochrome c" evidence="5">
    <location>
        <begin position="1163"/>
        <end position="1299"/>
    </location>
</feature>
<dbReference type="PANTHER" id="PTHR33546">
    <property type="entry name" value="LARGE, MULTIFUNCTIONAL SECRETED PROTEIN-RELATED"/>
    <property type="match status" value="1"/>
</dbReference>
<dbReference type="Proteomes" id="UP000321353">
    <property type="component" value="Chromosome"/>
</dbReference>
<dbReference type="InterPro" id="IPR011989">
    <property type="entry name" value="ARM-like"/>
</dbReference>
<gene>
    <name evidence="6" type="ORF">Mal15_00920</name>
</gene>
<name>A0A5B9M7F1_9BACT</name>
<dbReference type="KEGG" id="smam:Mal15_00920"/>
<evidence type="ECO:0000259" key="5">
    <source>
        <dbReference type="PROSITE" id="PS51007"/>
    </source>
</evidence>
<keyword evidence="3 4" id="KW-0408">Iron</keyword>
<dbReference type="Pfam" id="PF13646">
    <property type="entry name" value="HEAT_2"/>
    <property type="match status" value="2"/>
</dbReference>
<dbReference type="Pfam" id="PF23500">
    <property type="entry name" value="DUF7133"/>
    <property type="match status" value="1"/>
</dbReference>
<dbReference type="NCBIfam" id="TIGR02604">
    <property type="entry name" value="Piru_Ver_Nterm"/>
    <property type="match status" value="1"/>
</dbReference>